<protein>
    <submittedName>
        <fullName evidence="2">RES domain-containing protein</fullName>
    </submittedName>
</protein>
<dbReference type="RefSeq" id="WP_345917692.1">
    <property type="nucleotide sequence ID" value="NZ_JBDIVE010000001.1"/>
</dbReference>
<dbReference type="Proteomes" id="UP001410394">
    <property type="component" value="Unassembled WGS sequence"/>
</dbReference>
<feature type="domain" description="RES" evidence="1">
    <location>
        <begin position="84"/>
        <end position="226"/>
    </location>
</feature>
<evidence type="ECO:0000313" key="3">
    <source>
        <dbReference type="Proteomes" id="UP001410394"/>
    </source>
</evidence>
<keyword evidence="3" id="KW-1185">Reference proteome</keyword>
<sequence length="292" mass="32476">MPTITEQFPPLPLDGLIAEIAAFSTYTLDEKRAFIRRLVQVHPALNLDMNLTGRYFRRARKLEESDPLPNNVDEVIWRKDVPARLGRANTEGFSVLYLAIHTDTAFSETLAGTPDRQGRMVIADFAIQPGASIRVLPIGALHIVQRTGKGFFGESQKALNDMVNACDRTAAKSLLIADAFLFECLAKEDDYSVSSCVAMSIFNKLPSISAIAYPSKRQRFAINFAVRTDSFWDGWGLHAVRCGQAKHLAQGYFSFTPDNHVVGITAAGNFQWQEDLPTEGMRLPLEPLWTPS</sequence>
<dbReference type="EMBL" id="JBDIVE010000001">
    <property type="protein sequence ID" value="MEN3066921.1"/>
    <property type="molecule type" value="Genomic_DNA"/>
</dbReference>
<comment type="caution">
    <text evidence="2">The sequence shown here is derived from an EMBL/GenBank/DDBJ whole genome shotgun (WGS) entry which is preliminary data.</text>
</comment>
<proteinExistence type="predicted"/>
<dbReference type="InterPro" id="IPR014914">
    <property type="entry name" value="RES_dom"/>
</dbReference>
<organism evidence="2 3">
    <name type="scientific">Uliginosibacterium sediminicola</name>
    <dbReference type="NCBI Taxonomy" id="2024550"/>
    <lineage>
        <taxon>Bacteria</taxon>
        <taxon>Pseudomonadati</taxon>
        <taxon>Pseudomonadota</taxon>
        <taxon>Betaproteobacteria</taxon>
        <taxon>Rhodocyclales</taxon>
        <taxon>Zoogloeaceae</taxon>
        <taxon>Uliginosibacterium</taxon>
    </lineage>
</organism>
<gene>
    <name evidence="2" type="ORF">ABDB84_00435</name>
</gene>
<evidence type="ECO:0000313" key="2">
    <source>
        <dbReference type="EMBL" id="MEN3066921.1"/>
    </source>
</evidence>
<accession>A0ABU9YT81</accession>
<reference evidence="2 3" key="1">
    <citation type="journal article" date="2018" name="Int. J. Syst. Evol. Microbiol.">
        <title>Uliginosibacterium sediminicola sp. nov., isolated from freshwater sediment.</title>
        <authorList>
            <person name="Hwang W.M."/>
            <person name="Kim S.M."/>
            <person name="Kang K."/>
            <person name="Ahn T.Y."/>
        </authorList>
    </citation>
    <scope>NUCLEOTIDE SEQUENCE [LARGE SCALE GENOMIC DNA]</scope>
    <source>
        <strain evidence="2 3">M1-21</strain>
    </source>
</reference>
<dbReference type="Pfam" id="PF08808">
    <property type="entry name" value="RES"/>
    <property type="match status" value="1"/>
</dbReference>
<evidence type="ECO:0000259" key="1">
    <source>
        <dbReference type="Pfam" id="PF08808"/>
    </source>
</evidence>
<name>A0ABU9YT81_9RHOO</name>